<keyword evidence="3" id="KW-1185">Reference proteome</keyword>
<feature type="compositionally biased region" description="Polar residues" evidence="1">
    <location>
        <begin position="1"/>
        <end position="13"/>
    </location>
</feature>
<reference evidence="2" key="2">
    <citation type="journal article" date="2023" name="IMA Fungus">
        <title>Comparative genomic study of the Penicillium genus elucidates a diverse pangenome and 15 lateral gene transfer events.</title>
        <authorList>
            <person name="Petersen C."/>
            <person name="Sorensen T."/>
            <person name="Nielsen M.R."/>
            <person name="Sondergaard T.E."/>
            <person name="Sorensen J.L."/>
            <person name="Fitzpatrick D.A."/>
            <person name="Frisvad J.C."/>
            <person name="Nielsen K.L."/>
        </authorList>
    </citation>
    <scope>NUCLEOTIDE SEQUENCE</scope>
    <source>
        <strain evidence="2">IBT 34128</strain>
    </source>
</reference>
<dbReference type="RefSeq" id="XP_056512408.1">
    <property type="nucleotide sequence ID" value="XM_056654381.1"/>
</dbReference>
<gene>
    <name evidence="2" type="ORF">NUU61_003799</name>
</gene>
<reference evidence="2" key="1">
    <citation type="submission" date="2022-11" db="EMBL/GenBank/DDBJ databases">
        <authorList>
            <person name="Petersen C."/>
        </authorList>
    </citation>
    <scope>NUCLEOTIDE SEQUENCE</scope>
    <source>
        <strain evidence="2">IBT 34128</strain>
    </source>
</reference>
<dbReference type="Proteomes" id="UP001141434">
    <property type="component" value="Unassembled WGS sequence"/>
</dbReference>
<dbReference type="GeneID" id="81393549"/>
<feature type="region of interest" description="Disordered" evidence="1">
    <location>
        <begin position="1"/>
        <end position="26"/>
    </location>
</feature>
<dbReference type="AlphaFoldDB" id="A0A9W9FK06"/>
<evidence type="ECO:0000313" key="2">
    <source>
        <dbReference type="EMBL" id="KAJ5101577.1"/>
    </source>
</evidence>
<accession>A0A9W9FK06</accession>
<comment type="caution">
    <text evidence="2">The sequence shown here is derived from an EMBL/GenBank/DDBJ whole genome shotgun (WGS) entry which is preliminary data.</text>
</comment>
<sequence>MNQAEKASRSNLARQHHIGFRGPVQPDDWPATHKRLFSDVLELGRQKYGTFVESISVDSIQKPWRSVTKSRADRLSKLADKAWNEDKNEPSWRANVENDVLHRFTVEVACPQCRNLLWGSEIPAATDGIGARAEKLEFRRQKRKPCRCPPMWGQSQFAAPFGLIV</sequence>
<proteinExistence type="predicted"/>
<evidence type="ECO:0000313" key="3">
    <source>
        <dbReference type="Proteomes" id="UP001141434"/>
    </source>
</evidence>
<dbReference type="OrthoDB" id="3538597at2759"/>
<dbReference type="EMBL" id="JAPMSZ010000005">
    <property type="protein sequence ID" value="KAJ5101577.1"/>
    <property type="molecule type" value="Genomic_DNA"/>
</dbReference>
<name>A0A9W9FK06_9EURO</name>
<protein>
    <submittedName>
        <fullName evidence="2">Uncharacterized protein</fullName>
    </submittedName>
</protein>
<evidence type="ECO:0000256" key="1">
    <source>
        <dbReference type="SAM" id="MobiDB-lite"/>
    </source>
</evidence>
<organism evidence="2 3">
    <name type="scientific">Penicillium alfredii</name>
    <dbReference type="NCBI Taxonomy" id="1506179"/>
    <lineage>
        <taxon>Eukaryota</taxon>
        <taxon>Fungi</taxon>
        <taxon>Dikarya</taxon>
        <taxon>Ascomycota</taxon>
        <taxon>Pezizomycotina</taxon>
        <taxon>Eurotiomycetes</taxon>
        <taxon>Eurotiomycetidae</taxon>
        <taxon>Eurotiales</taxon>
        <taxon>Aspergillaceae</taxon>
        <taxon>Penicillium</taxon>
    </lineage>
</organism>